<gene>
    <name evidence="2" type="ORF">SAMN02745108_02076</name>
    <name evidence="1" type="ORF">SAMN05720469_10272</name>
</gene>
<dbReference type="RefSeq" id="WP_073302062.1">
    <property type="nucleotide sequence ID" value="NZ_FRAW01000002.1"/>
</dbReference>
<dbReference type="EMBL" id="FRAW01000002">
    <property type="protein sequence ID" value="SHK18757.1"/>
    <property type="molecule type" value="Genomic_DNA"/>
</dbReference>
<sequence length="192" mass="22465">MKPSPYFADTFAFFFKRFLSKESLLRWFCKKAGDESKTFQYPIPFANIQGIFVILPEAKDALLAYLPFLKNLEKFKNHGTLLLAHRDHQKLLQEHRIAQEIFYYTTNGCRYGEPEFQKLQTILPPKKISISICLEPEPRFQMLFLAKMCGAAYRFGFDCEKFYPLLNLSLSAGDEHPKRSEFLMDLFNRAVP</sequence>
<organism evidence="1 3">
    <name type="scientific">Fibrobacter intestinalis</name>
    <dbReference type="NCBI Taxonomy" id="28122"/>
    <lineage>
        <taxon>Bacteria</taxon>
        <taxon>Pseudomonadati</taxon>
        <taxon>Fibrobacterota</taxon>
        <taxon>Fibrobacteria</taxon>
        <taxon>Fibrobacterales</taxon>
        <taxon>Fibrobacteraceae</taxon>
        <taxon>Fibrobacter</taxon>
    </lineage>
</organism>
<accession>A0A1M6QFC3</accession>
<evidence type="ECO:0000313" key="1">
    <source>
        <dbReference type="EMBL" id="SHK18757.1"/>
    </source>
</evidence>
<dbReference type="Gene3D" id="3.40.50.2000">
    <property type="entry name" value="Glycogen Phosphorylase B"/>
    <property type="match status" value="1"/>
</dbReference>
<evidence type="ECO:0000313" key="2">
    <source>
        <dbReference type="EMBL" id="SJZ95950.1"/>
    </source>
</evidence>
<accession>A0A1T4PWK3</accession>
<protein>
    <submittedName>
        <fullName evidence="1">Uncharacterized protein</fullName>
    </submittedName>
</protein>
<proteinExistence type="predicted"/>
<evidence type="ECO:0000313" key="3">
    <source>
        <dbReference type="Proteomes" id="UP000184275"/>
    </source>
</evidence>
<evidence type="ECO:0000313" key="4">
    <source>
        <dbReference type="Proteomes" id="UP000190449"/>
    </source>
</evidence>
<dbReference type="Proteomes" id="UP000190449">
    <property type="component" value="Unassembled WGS sequence"/>
</dbReference>
<reference evidence="2 4" key="3">
    <citation type="submission" date="2017-02" db="EMBL/GenBank/DDBJ databases">
        <authorList>
            <person name="Peterson S.W."/>
        </authorList>
    </citation>
    <scope>NUCLEOTIDE SEQUENCE [LARGE SCALE GENOMIC DNA]</scope>
    <source>
        <strain evidence="2 4">ATCC 43854</strain>
    </source>
</reference>
<name>A0A1M6QFC3_9BACT</name>
<dbReference type="Proteomes" id="UP000184275">
    <property type="component" value="Unassembled WGS sequence"/>
</dbReference>
<dbReference type="STRING" id="28122.SAMN02745108_02076"/>
<reference evidence="1" key="1">
    <citation type="submission" date="2016-11" db="EMBL/GenBank/DDBJ databases">
        <authorList>
            <person name="Jaros S."/>
            <person name="Januszkiewicz K."/>
            <person name="Wedrychowicz H."/>
        </authorList>
    </citation>
    <scope>NUCLEOTIDE SEQUENCE [LARGE SCALE GENOMIC DNA]</scope>
    <source>
        <strain evidence="1">UWOS</strain>
    </source>
</reference>
<dbReference type="EMBL" id="FUWU01000039">
    <property type="protein sequence ID" value="SJZ95950.1"/>
    <property type="molecule type" value="Genomic_DNA"/>
</dbReference>
<dbReference type="AlphaFoldDB" id="A0A1M6QFC3"/>
<reference evidence="3" key="2">
    <citation type="submission" date="2016-11" db="EMBL/GenBank/DDBJ databases">
        <authorList>
            <person name="Varghese N."/>
            <person name="Submissions S."/>
        </authorList>
    </citation>
    <scope>NUCLEOTIDE SEQUENCE [LARGE SCALE GENOMIC DNA]</scope>
    <source>
        <strain evidence="3">UWOS</strain>
    </source>
</reference>
<keyword evidence="3" id="KW-1185">Reference proteome</keyword>